<keyword evidence="1" id="KW-1133">Transmembrane helix</keyword>
<proteinExistence type="predicted"/>
<gene>
    <name evidence="2" type="ORF">SAMEA4412692_00143</name>
</gene>
<organism evidence="2 3">
    <name type="scientific">Streptococcus merionis</name>
    <dbReference type="NCBI Taxonomy" id="400065"/>
    <lineage>
        <taxon>Bacteria</taxon>
        <taxon>Bacillati</taxon>
        <taxon>Bacillota</taxon>
        <taxon>Bacilli</taxon>
        <taxon>Lactobacillales</taxon>
        <taxon>Streptococcaceae</taxon>
        <taxon>Streptococcus</taxon>
    </lineage>
</organism>
<dbReference type="OrthoDB" id="9781069at2"/>
<evidence type="ECO:0000313" key="3">
    <source>
        <dbReference type="Proteomes" id="UP000215185"/>
    </source>
</evidence>
<feature type="transmembrane region" description="Helical" evidence="1">
    <location>
        <begin position="170"/>
        <end position="191"/>
    </location>
</feature>
<feature type="transmembrane region" description="Helical" evidence="1">
    <location>
        <begin position="12"/>
        <end position="30"/>
    </location>
</feature>
<sequence>MPKSQKGLTSFALRNLAMVLMLIDHTAATFFPEQLWLRYIGRLAFPIFAFLIVEGYFHTRHFPRYLLRLVGLAILTDIPFNLMVNGTWNYAPFQNVIWTFVIGLITIWGIDQSRARFPRPIWYLTNALLILSSTFLADALDTDYHSLGVIMILGFYFFRGNTAQKRSGQLSILVLANVILPNLQTLLLIGYSNLALYWDYYGFNLISPQVFALLALPLIWSYNGQQGYHTKMNQTFNYLFYPLHMLILGLLATMVF</sequence>
<feature type="transmembrane region" description="Helical" evidence="1">
    <location>
        <begin position="203"/>
        <end position="223"/>
    </location>
</feature>
<keyword evidence="3" id="KW-1185">Reference proteome</keyword>
<accession>A0A239SLE6</accession>
<feature type="transmembrane region" description="Helical" evidence="1">
    <location>
        <begin position="36"/>
        <end position="53"/>
    </location>
</feature>
<feature type="transmembrane region" description="Helical" evidence="1">
    <location>
        <begin position="65"/>
        <end position="84"/>
    </location>
</feature>
<feature type="transmembrane region" description="Helical" evidence="1">
    <location>
        <begin position="90"/>
        <end position="109"/>
    </location>
</feature>
<protein>
    <submittedName>
        <fullName evidence="2">TraX family protein</fullName>
    </submittedName>
</protein>
<feature type="transmembrane region" description="Helical" evidence="1">
    <location>
        <begin position="121"/>
        <end position="137"/>
    </location>
</feature>
<dbReference type="RefSeq" id="WP_018373037.1">
    <property type="nucleotide sequence ID" value="NZ_LT906439.1"/>
</dbReference>
<name>A0A239SLE6_9STRE</name>
<keyword evidence="1" id="KW-0812">Transmembrane</keyword>
<feature type="transmembrane region" description="Helical" evidence="1">
    <location>
        <begin position="143"/>
        <end position="158"/>
    </location>
</feature>
<dbReference type="AlphaFoldDB" id="A0A239SLE6"/>
<keyword evidence="1" id="KW-0472">Membrane</keyword>
<dbReference type="Proteomes" id="UP000215185">
    <property type="component" value="Chromosome 1"/>
</dbReference>
<evidence type="ECO:0000313" key="2">
    <source>
        <dbReference type="EMBL" id="SNU86227.1"/>
    </source>
</evidence>
<feature type="transmembrane region" description="Helical" evidence="1">
    <location>
        <begin position="235"/>
        <end position="255"/>
    </location>
</feature>
<dbReference type="EMBL" id="LT906439">
    <property type="protein sequence ID" value="SNU86227.1"/>
    <property type="molecule type" value="Genomic_DNA"/>
</dbReference>
<dbReference type="InterPro" id="IPR008875">
    <property type="entry name" value="TraX"/>
</dbReference>
<dbReference type="Pfam" id="PF05857">
    <property type="entry name" value="TraX"/>
    <property type="match status" value="1"/>
</dbReference>
<reference evidence="2 3" key="1">
    <citation type="submission" date="2017-06" db="EMBL/GenBank/DDBJ databases">
        <authorList>
            <consortium name="Pathogen Informatics"/>
        </authorList>
    </citation>
    <scope>NUCLEOTIDE SEQUENCE [LARGE SCALE GENOMIC DNA]</scope>
    <source>
        <strain evidence="2 3">NCTC13788</strain>
    </source>
</reference>
<dbReference type="KEGG" id="smen:SAMEA4412692_0143"/>
<evidence type="ECO:0000256" key="1">
    <source>
        <dbReference type="SAM" id="Phobius"/>
    </source>
</evidence>
<dbReference type="eggNOG" id="ENOG5031QMC">
    <property type="taxonomic scope" value="Bacteria"/>
</dbReference>
<dbReference type="STRING" id="1123308.GCA_000380085_00473"/>